<feature type="binding site" evidence="11">
    <location>
        <position position="56"/>
    </location>
    <ligand>
        <name>ATP</name>
        <dbReference type="ChEBI" id="CHEBI:30616"/>
    </ligand>
</feature>
<keyword evidence="8 11" id="KW-0067">ATP-binding</keyword>
<evidence type="ECO:0000256" key="10">
    <source>
        <dbReference type="ARBA" id="ARBA00047767"/>
    </source>
</evidence>
<dbReference type="GO" id="GO:0033862">
    <property type="term" value="F:UMP kinase activity"/>
    <property type="evidence" value="ECO:0007669"/>
    <property type="project" value="UniProtKB-EC"/>
</dbReference>
<evidence type="ECO:0000256" key="8">
    <source>
        <dbReference type="ARBA" id="ARBA00022840"/>
    </source>
</evidence>
<dbReference type="GO" id="GO:0006225">
    <property type="term" value="P:UDP biosynthetic process"/>
    <property type="evidence" value="ECO:0007669"/>
    <property type="project" value="TreeGrafter"/>
</dbReference>
<keyword evidence="14" id="KW-1185">Reference proteome</keyword>
<evidence type="ECO:0000313" key="14">
    <source>
        <dbReference type="Proteomes" id="UP000031552"/>
    </source>
</evidence>
<evidence type="ECO:0000256" key="9">
    <source>
        <dbReference type="ARBA" id="ARBA00022975"/>
    </source>
</evidence>
<keyword evidence="9 11" id="KW-0665">Pyrimidine biosynthesis</keyword>
<feature type="binding site" evidence="11">
    <location>
        <begin position="13"/>
        <end position="16"/>
    </location>
    <ligand>
        <name>ATP</name>
        <dbReference type="ChEBI" id="CHEBI:30616"/>
    </ligand>
</feature>
<feature type="binding site" evidence="11">
    <location>
        <position position="55"/>
    </location>
    <ligand>
        <name>UMP</name>
        <dbReference type="ChEBI" id="CHEBI:57865"/>
    </ligand>
</feature>
<dbReference type="SUPFAM" id="SSF53633">
    <property type="entry name" value="Carbamate kinase-like"/>
    <property type="match status" value="1"/>
</dbReference>
<feature type="binding site" evidence="11">
    <location>
        <position position="172"/>
    </location>
    <ligand>
        <name>ATP</name>
        <dbReference type="ChEBI" id="CHEBI:30616"/>
    </ligand>
</feature>
<dbReference type="InterPro" id="IPR011817">
    <property type="entry name" value="Uridylate_kinase"/>
</dbReference>
<evidence type="ECO:0000256" key="7">
    <source>
        <dbReference type="ARBA" id="ARBA00022777"/>
    </source>
</evidence>
<dbReference type="EC" id="2.7.4.22" evidence="11"/>
<dbReference type="FunFam" id="3.40.1160.10:FF:000001">
    <property type="entry name" value="Uridylate kinase"/>
    <property type="match status" value="1"/>
</dbReference>
<dbReference type="Gene3D" id="3.40.1160.10">
    <property type="entry name" value="Acetylglutamate kinase-like"/>
    <property type="match status" value="1"/>
</dbReference>
<reference evidence="13" key="1">
    <citation type="submission" date="2013-12" db="EMBL/GenBank/DDBJ databases">
        <authorList>
            <person name="Linke B."/>
        </authorList>
    </citation>
    <scope>NUCLEOTIDE SEQUENCE [LARGE SCALE GENOMIC DNA]</scope>
    <source>
        <strain evidence="13">CRIB-18</strain>
    </source>
</reference>
<reference evidence="13" key="2">
    <citation type="submission" date="2014-09" db="EMBL/GenBank/DDBJ databases">
        <title>Criblamydia sequanensis harbors a mega-plasmid encoding arsenite resistance.</title>
        <authorList>
            <person name="Bertelli C."/>
            <person name="Goesmann A."/>
            <person name="Greub G."/>
        </authorList>
    </citation>
    <scope>NUCLEOTIDE SEQUENCE [LARGE SCALE GENOMIC DNA]</scope>
    <source>
        <strain evidence="13">CRIB-18</strain>
    </source>
</reference>
<dbReference type="PIRSF" id="PIRSF005650">
    <property type="entry name" value="Uridylate_kin"/>
    <property type="match status" value="1"/>
</dbReference>
<dbReference type="UniPathway" id="UPA00159">
    <property type="reaction ID" value="UER00275"/>
</dbReference>
<dbReference type="PANTHER" id="PTHR42833">
    <property type="entry name" value="URIDYLATE KINASE"/>
    <property type="match status" value="1"/>
</dbReference>
<dbReference type="NCBIfam" id="TIGR02075">
    <property type="entry name" value="pyrH_bact"/>
    <property type="match status" value="1"/>
</dbReference>
<dbReference type="HAMAP" id="MF_01220_B">
    <property type="entry name" value="PyrH_B"/>
    <property type="match status" value="1"/>
</dbReference>
<feature type="domain" description="Aspartate/glutamate/uridylate kinase" evidence="12">
    <location>
        <begin position="8"/>
        <end position="217"/>
    </location>
</feature>
<keyword evidence="5 11" id="KW-0808">Transferase</keyword>
<accession>A0A090E0B4</accession>
<dbReference type="eggNOG" id="COG0528">
    <property type="taxonomic scope" value="Bacteria"/>
</dbReference>
<protein>
    <recommendedName>
        <fullName evidence="11">Uridylate kinase</fullName>
        <shortName evidence="11">UK</shortName>
        <ecNumber evidence="11">2.7.4.22</ecNumber>
    </recommendedName>
    <alternativeName>
        <fullName evidence="11">Uridine monophosphate kinase</fullName>
        <shortName evidence="11">UMP kinase</shortName>
        <shortName evidence="11">UMPK</shortName>
    </alternativeName>
</protein>
<dbReference type="PANTHER" id="PTHR42833:SF4">
    <property type="entry name" value="URIDYLATE KINASE PUMPKIN, CHLOROPLASTIC"/>
    <property type="match status" value="1"/>
</dbReference>
<dbReference type="InterPro" id="IPR015963">
    <property type="entry name" value="Uridylate_kinase_bac"/>
</dbReference>
<feature type="binding site" evidence="11">
    <location>
        <begin position="136"/>
        <end position="143"/>
    </location>
    <ligand>
        <name>UMP</name>
        <dbReference type="ChEBI" id="CHEBI:57865"/>
    </ligand>
</feature>
<evidence type="ECO:0000256" key="1">
    <source>
        <dbReference type="ARBA" id="ARBA00004496"/>
    </source>
</evidence>
<comment type="pathway">
    <text evidence="2 11">Pyrimidine metabolism; CTP biosynthesis via de novo pathway; UDP from UMP (UMPK route): step 1/1.</text>
</comment>
<dbReference type="GO" id="GO:0005737">
    <property type="term" value="C:cytoplasm"/>
    <property type="evidence" value="ECO:0007669"/>
    <property type="project" value="UniProtKB-SubCell"/>
</dbReference>
<evidence type="ECO:0000256" key="6">
    <source>
        <dbReference type="ARBA" id="ARBA00022741"/>
    </source>
</evidence>
<keyword evidence="4 11" id="KW-0963">Cytoplasm</keyword>
<comment type="catalytic activity">
    <reaction evidence="10 11">
        <text>UMP + ATP = UDP + ADP</text>
        <dbReference type="Rhea" id="RHEA:24400"/>
        <dbReference type="ChEBI" id="CHEBI:30616"/>
        <dbReference type="ChEBI" id="CHEBI:57865"/>
        <dbReference type="ChEBI" id="CHEBI:58223"/>
        <dbReference type="ChEBI" id="CHEBI:456216"/>
        <dbReference type="EC" id="2.7.4.22"/>
    </reaction>
</comment>
<evidence type="ECO:0000256" key="2">
    <source>
        <dbReference type="ARBA" id="ARBA00004791"/>
    </source>
</evidence>
<keyword evidence="6 11" id="KW-0547">Nucleotide-binding</keyword>
<keyword evidence="7 11" id="KW-0418">Kinase</keyword>
<evidence type="ECO:0000256" key="4">
    <source>
        <dbReference type="ARBA" id="ARBA00022490"/>
    </source>
</evidence>
<feature type="binding site" evidence="11">
    <location>
        <position position="60"/>
    </location>
    <ligand>
        <name>ATP</name>
        <dbReference type="ChEBI" id="CHEBI:30616"/>
    </ligand>
</feature>
<comment type="function">
    <text evidence="11">Catalyzes the reversible phosphorylation of UMP to UDP.</text>
</comment>
<comment type="subcellular location">
    <subcellularLocation>
        <location evidence="1 11">Cytoplasm</location>
    </subcellularLocation>
</comment>
<proteinExistence type="inferred from homology"/>
<comment type="caution">
    <text evidence="13">The sequence shown here is derived from an EMBL/GenBank/DDBJ whole genome shotgun (WGS) entry which is preliminary data.</text>
</comment>
<dbReference type="OrthoDB" id="9807458at2"/>
<sequence length="242" mass="26709">MRETGSYKRLLLKISGEALAGEKKFGIDPKALEETAGIIASIHQEGYELGVVFGGGNLFRGRELMPLELDRVPRDHIGMLSTLINGVALQNKLTQKGIKTKALSAIDCPKVMESFTNDLAEEALSQGKVALFVGGTGNPYFTTDTAAALRASEIRADCLMKATKVDGVYTKDPLKYKDAERYEEISYRDMLNEKLEIMDATSVALLRTNQIPLFVFSMELLKKMKIQQILSDKRLGTLVKGD</sequence>
<dbReference type="CDD" id="cd04254">
    <property type="entry name" value="AAK_UMPK-PyrH-Ec"/>
    <property type="match status" value="1"/>
</dbReference>
<evidence type="ECO:0000256" key="3">
    <source>
        <dbReference type="ARBA" id="ARBA00007614"/>
    </source>
</evidence>
<dbReference type="Pfam" id="PF00696">
    <property type="entry name" value="AA_kinase"/>
    <property type="match status" value="1"/>
</dbReference>
<dbReference type="Proteomes" id="UP000031552">
    <property type="component" value="Unassembled WGS sequence"/>
</dbReference>
<dbReference type="STRING" id="1437425.CSEC_1438"/>
<evidence type="ECO:0000259" key="12">
    <source>
        <dbReference type="Pfam" id="PF00696"/>
    </source>
</evidence>
<dbReference type="EMBL" id="CCEJ010000007">
    <property type="protein sequence ID" value="CDR34254.1"/>
    <property type="molecule type" value="Genomic_DNA"/>
</dbReference>
<dbReference type="GO" id="GO:0005524">
    <property type="term" value="F:ATP binding"/>
    <property type="evidence" value="ECO:0007669"/>
    <property type="project" value="UniProtKB-KW"/>
</dbReference>
<dbReference type="AlphaFoldDB" id="A0A090E0B4"/>
<dbReference type="InterPro" id="IPR001048">
    <property type="entry name" value="Asp/Glu/Uridylate_kinase"/>
</dbReference>
<name>A0A090E0B4_9BACT</name>
<comment type="similarity">
    <text evidence="3 11">Belongs to the UMP kinase family.</text>
</comment>
<dbReference type="GO" id="GO:0044210">
    <property type="term" value="P:'de novo' CTP biosynthetic process"/>
    <property type="evidence" value="ECO:0007669"/>
    <property type="project" value="UniProtKB-UniRule"/>
</dbReference>
<comment type="activity regulation">
    <text evidence="11">Inhibited by UTP.</text>
</comment>
<dbReference type="InterPro" id="IPR036393">
    <property type="entry name" value="AceGlu_kinase-like_sf"/>
</dbReference>
<gene>
    <name evidence="11 13" type="primary">pyrH</name>
    <name evidence="13" type="ORF">CSEC_1438</name>
</gene>
<feature type="binding site" evidence="11">
    <location>
        <position position="169"/>
    </location>
    <ligand>
        <name>ATP</name>
        <dbReference type="ChEBI" id="CHEBI:30616"/>
    </ligand>
</feature>
<evidence type="ECO:0000256" key="5">
    <source>
        <dbReference type="ARBA" id="ARBA00022679"/>
    </source>
</evidence>
<evidence type="ECO:0000313" key="13">
    <source>
        <dbReference type="EMBL" id="CDR34254.1"/>
    </source>
</evidence>
<feature type="binding site" evidence="11">
    <location>
        <position position="163"/>
    </location>
    <ligand>
        <name>ATP</name>
        <dbReference type="ChEBI" id="CHEBI:30616"/>
    </ligand>
</feature>
<feature type="binding site" evidence="11">
    <location>
        <position position="75"/>
    </location>
    <ligand>
        <name>UMP</name>
        <dbReference type="ChEBI" id="CHEBI:57865"/>
    </ligand>
</feature>
<comment type="caution">
    <text evidence="11">Lacks conserved residue(s) required for the propagation of feature annotation.</text>
</comment>
<organism evidence="13 14">
    <name type="scientific">Candidatus Criblamydia sequanensis CRIB-18</name>
    <dbReference type="NCBI Taxonomy" id="1437425"/>
    <lineage>
        <taxon>Bacteria</taxon>
        <taxon>Pseudomonadati</taxon>
        <taxon>Chlamydiota</taxon>
        <taxon>Chlamydiia</taxon>
        <taxon>Parachlamydiales</taxon>
        <taxon>Candidatus Criblamydiaceae</taxon>
        <taxon>Candidatus Criblamydia</taxon>
    </lineage>
</organism>
<comment type="subunit">
    <text evidence="11">Homohexamer.</text>
</comment>
<evidence type="ECO:0000256" key="11">
    <source>
        <dbReference type="HAMAP-Rule" id="MF_01220"/>
    </source>
</evidence>
<dbReference type="RefSeq" id="WP_041017807.1">
    <property type="nucleotide sequence ID" value="NZ_CCEJ010000007.1"/>
</dbReference>